<dbReference type="AlphaFoldDB" id="A0A7J5DYD0"/>
<evidence type="ECO:0000313" key="1">
    <source>
        <dbReference type="EMBL" id="KAB2811036.1"/>
    </source>
</evidence>
<organism evidence="1 2">
    <name type="scientific">Nocardioides simplex</name>
    <name type="common">Arthrobacter simplex</name>
    <dbReference type="NCBI Taxonomy" id="2045"/>
    <lineage>
        <taxon>Bacteria</taxon>
        <taxon>Bacillati</taxon>
        <taxon>Actinomycetota</taxon>
        <taxon>Actinomycetes</taxon>
        <taxon>Propionibacteriales</taxon>
        <taxon>Nocardioidaceae</taxon>
        <taxon>Pimelobacter</taxon>
    </lineage>
</organism>
<evidence type="ECO:0000313" key="2">
    <source>
        <dbReference type="Proteomes" id="UP000449906"/>
    </source>
</evidence>
<dbReference type="Proteomes" id="UP000449906">
    <property type="component" value="Unassembled WGS sequence"/>
</dbReference>
<reference evidence="1 2" key="1">
    <citation type="submission" date="2019-09" db="EMBL/GenBank/DDBJ databases">
        <title>Pimelobacter sp. isolated from Paulinella.</title>
        <authorList>
            <person name="Jeong S.E."/>
        </authorList>
    </citation>
    <scope>NUCLEOTIDE SEQUENCE [LARGE SCALE GENOMIC DNA]</scope>
    <source>
        <strain evidence="1 2">Pch-N</strain>
    </source>
</reference>
<accession>A0A7J5DYD0</accession>
<sequence>MAARAVCGCGWSRLYKTRGKASAAAADHACAAGVRRATRKHRCARCGLEAVYENAGATEARYWFSRHSCRKQEEAMLRAALAEERAAAVDRTPKPCHHKQANHQHGTRACYVLDRCRCTPCATANTAAQNERNRLKAYGRYHRYVDAYPLRLHVQELREAGMGLKTIAVRSGVAHGALWKLMYGKRQPDGSQTPSRRVLRETAEKLYALDPAWSAPLRLAGGAVLDQERSAAVSRRLQALVALGWSMSEIGRRLGLRYAANVIPIVRGERRITVATARKANALFDQLCMTVPPTDAVPQRVSATRARRYAKEQGWVPPLALEDLDAHATVQELDGVA</sequence>
<comment type="caution">
    <text evidence="1">The sequence shown here is derived from an EMBL/GenBank/DDBJ whole genome shotgun (WGS) entry which is preliminary data.</text>
</comment>
<dbReference type="RefSeq" id="WP_151578590.1">
    <property type="nucleotide sequence ID" value="NZ_WBVM01000001.1"/>
</dbReference>
<protein>
    <submittedName>
        <fullName evidence="1">Uncharacterized protein</fullName>
    </submittedName>
</protein>
<name>A0A7J5DYD0_NOCSI</name>
<dbReference type="EMBL" id="WBVM01000001">
    <property type="protein sequence ID" value="KAB2811036.1"/>
    <property type="molecule type" value="Genomic_DNA"/>
</dbReference>
<proteinExistence type="predicted"/>
<gene>
    <name evidence="1" type="ORF">F9L07_03640</name>
</gene>